<protein>
    <recommendedName>
        <fullName evidence="4">Exocyst complex component Sec8</fullName>
    </recommendedName>
</protein>
<feature type="compositionally biased region" description="Polar residues" evidence="6">
    <location>
        <begin position="1"/>
        <end position="11"/>
    </location>
</feature>
<evidence type="ECO:0000256" key="6">
    <source>
        <dbReference type="SAM" id="MobiDB-lite"/>
    </source>
</evidence>
<feature type="compositionally biased region" description="Basic and acidic residues" evidence="6">
    <location>
        <begin position="80"/>
        <end position="98"/>
    </location>
</feature>
<dbReference type="InterPro" id="IPR007191">
    <property type="entry name" value="Sec8_exocyst_N"/>
</dbReference>
<dbReference type="InterPro" id="IPR048630">
    <property type="entry name" value="Sec8_M"/>
</dbReference>
<feature type="region of interest" description="Disordered" evidence="6">
    <location>
        <begin position="331"/>
        <end position="352"/>
    </location>
</feature>
<keyword evidence="9" id="KW-0031">Aminopeptidase</keyword>
<evidence type="ECO:0000259" key="8">
    <source>
        <dbReference type="Pfam" id="PF20652"/>
    </source>
</evidence>
<feature type="compositionally biased region" description="Polar residues" evidence="6">
    <location>
        <begin position="31"/>
        <end position="43"/>
    </location>
</feature>
<evidence type="ECO:0000313" key="9">
    <source>
        <dbReference type="EMBL" id="KAJ9655351.1"/>
    </source>
</evidence>
<dbReference type="PANTHER" id="PTHR14146:SF0">
    <property type="entry name" value="EXOCYST COMPLEX COMPONENT 4"/>
    <property type="match status" value="1"/>
</dbReference>
<dbReference type="PANTHER" id="PTHR14146">
    <property type="entry name" value="EXOCYST COMPLEX COMPONENT 4"/>
    <property type="match status" value="1"/>
</dbReference>
<proteinExistence type="inferred from homology"/>
<keyword evidence="9" id="KW-0645">Protease</keyword>
<dbReference type="Proteomes" id="UP001172684">
    <property type="component" value="Unassembled WGS sequence"/>
</dbReference>
<evidence type="ECO:0000256" key="2">
    <source>
        <dbReference type="ARBA" id="ARBA00022483"/>
    </source>
</evidence>
<evidence type="ECO:0000259" key="7">
    <source>
        <dbReference type="Pfam" id="PF04048"/>
    </source>
</evidence>
<dbReference type="GO" id="GO:0004177">
    <property type="term" value="F:aminopeptidase activity"/>
    <property type="evidence" value="ECO:0007669"/>
    <property type="project" value="UniProtKB-KW"/>
</dbReference>
<feature type="compositionally biased region" description="Basic and acidic residues" evidence="6">
    <location>
        <begin position="45"/>
        <end position="54"/>
    </location>
</feature>
<dbReference type="Pfam" id="PF04048">
    <property type="entry name" value="Sec8_N"/>
    <property type="match status" value="1"/>
</dbReference>
<organism evidence="9 10">
    <name type="scientific">Coniosporium apollinis</name>
    <dbReference type="NCBI Taxonomy" id="61459"/>
    <lineage>
        <taxon>Eukaryota</taxon>
        <taxon>Fungi</taxon>
        <taxon>Dikarya</taxon>
        <taxon>Ascomycota</taxon>
        <taxon>Pezizomycotina</taxon>
        <taxon>Dothideomycetes</taxon>
        <taxon>Dothideomycetes incertae sedis</taxon>
        <taxon>Coniosporium</taxon>
    </lineage>
</organism>
<comment type="caution">
    <text evidence="9">The sequence shown here is derived from an EMBL/GenBank/DDBJ whole genome shotgun (WGS) entry which is preliminary data.</text>
</comment>
<sequence>MSRPAPSQRSEANGMGGYTNGYSDGADSGRYGQNGTYGQPTRQDGSPRRPRERPGGYGGFGAARFDGQESGASQVARPTSLERARANRRSGDRWDKSRSRSRAAPGGEGSRQIEEVLRYMQQEWSFMTQEQPIPVQTALKLLDASSLGLASRYTEFQDAQKQLQAALKAIVNEHHQGFNSSIGTFHKIQSSIQTSQTRVRTLKDSLVQAKGNLSTTKPELKSLATTSQDYDDMLQVLGNIEQLQNVSEKLEARISEKRFLTAVDVLQDALRLIRRSDMEGIGALSDLRVYLSNQEHSLTDILIEELHSHLYLKSPYCEDRWKIYAPNQSTDSSATTIDKLDPSEPLVDNSSRNPEADTFQYIQLLIEALNKMSRLDVAVEMIEQRLPVELFRVVEKSNNEAAQRHPSVVRSYASKTQNKTNTSPESDDGHTTLLQDLLWTLYARFEAIAEGHRVVHDVVTGIVRREGLRDTAALTGGFNELWKLYQSEIRSLLHDYLATDGEAYRTGQGAAGNSSVFQRTQRDRNKRMFKLSDMDAKSTELASEREDLEFILKSSVPGLVSDLRKPDGISASETNDLQDRSATGHKLLVEPSVFNMGVLLPPSLDFLNRLKSVVPSNTDVVPSTLTSFLDDFLVNVFHPQLEETLTELCAQTFIEAGAFQEDTQWQAHSQKPIFKGTTKFFNLIAMFCKMLNNLPHDQAFSQLIITQMVTYYDRCYGWYKALASRAQPKAGNGRRLKSPAALAEAEDVRDVLARLAQSGEQSSKELFKEESILLIAKTAQDPVENADLLSDKKDLAALSLLHTSMKWLASKISHFRHISDRATDSTRRSSSKPQPQRRWTVVTSPELEKDAIYLPMNQDTASAFDGVINSYITLSTTALHTLHLTLRTHILHRLPAALPRSYLLSSEATTPDSGIVALAADLVAFDTVISSYLLPPQRRFVVNGLADLADRALVRALGSVTEMNGMGKGRVELGVLVLQQNLKNVEPGAKLGRSERYCELFEQGPQEMLRVAEEEAGKEEEEREWSKEELRVLAELWFSEGRGSERREVQMRAEKGVGEYLGRLEEVFGEG</sequence>
<feature type="domain" description="Exocyst complex component Sec8 middle helical bundle" evidence="8">
    <location>
        <begin position="353"/>
        <end position="604"/>
    </location>
</feature>
<keyword evidence="5" id="KW-0175">Coiled coil</keyword>
<evidence type="ECO:0000256" key="4">
    <source>
        <dbReference type="RuleBase" id="RU367079"/>
    </source>
</evidence>
<reference evidence="9" key="1">
    <citation type="submission" date="2022-10" db="EMBL/GenBank/DDBJ databases">
        <title>Culturing micro-colonial fungi from biological soil crusts in the Mojave desert and describing Neophaeococcomyces mojavensis, and introducing the new genera and species Taxawa tesnikishii.</title>
        <authorList>
            <person name="Kurbessoian T."/>
            <person name="Stajich J.E."/>
        </authorList>
    </citation>
    <scope>NUCLEOTIDE SEQUENCE</scope>
    <source>
        <strain evidence="9">TK_1</strain>
    </source>
</reference>
<keyword evidence="9" id="KW-0378">Hydrolase</keyword>
<name>A0ABQ9NFA0_9PEZI</name>
<feature type="compositionally biased region" description="Polar residues" evidence="6">
    <location>
        <begin position="413"/>
        <end position="424"/>
    </location>
</feature>
<dbReference type="EMBL" id="JAPDRL010000176">
    <property type="protein sequence ID" value="KAJ9655351.1"/>
    <property type="molecule type" value="Genomic_DNA"/>
</dbReference>
<evidence type="ECO:0000256" key="1">
    <source>
        <dbReference type="ARBA" id="ARBA00022448"/>
    </source>
</evidence>
<keyword evidence="3 4" id="KW-0653">Protein transport</keyword>
<evidence type="ECO:0000256" key="3">
    <source>
        <dbReference type="ARBA" id="ARBA00022927"/>
    </source>
</evidence>
<comment type="function">
    <text evidence="4">Component of the exocyst complex involved in the docking of exocytic vesicles with fusion sites on the plasma membrane.</text>
</comment>
<evidence type="ECO:0000256" key="5">
    <source>
        <dbReference type="SAM" id="Coils"/>
    </source>
</evidence>
<feature type="domain" description="Exocyst complex component Sec8 N-terminal" evidence="7">
    <location>
        <begin position="112"/>
        <end position="252"/>
    </location>
</feature>
<keyword evidence="1 4" id="KW-0813">Transport</keyword>
<feature type="region of interest" description="Disordered" evidence="6">
    <location>
        <begin position="820"/>
        <end position="840"/>
    </location>
</feature>
<gene>
    <name evidence="9" type="primary">SEC8</name>
    <name evidence="9" type="ORF">H2201_008820</name>
</gene>
<accession>A0ABQ9NFA0</accession>
<comment type="similarity">
    <text evidence="4">Belongs to the SEC8 family.</text>
</comment>
<keyword evidence="10" id="KW-1185">Reference proteome</keyword>
<dbReference type="InterPro" id="IPR039682">
    <property type="entry name" value="Sec8/EXOC4"/>
</dbReference>
<feature type="region of interest" description="Disordered" evidence="6">
    <location>
        <begin position="1"/>
        <end position="113"/>
    </location>
</feature>
<keyword evidence="2 4" id="KW-0268">Exocytosis</keyword>
<feature type="coiled-coil region" evidence="5">
    <location>
        <begin position="233"/>
        <end position="260"/>
    </location>
</feature>
<evidence type="ECO:0000313" key="10">
    <source>
        <dbReference type="Proteomes" id="UP001172684"/>
    </source>
</evidence>
<dbReference type="Pfam" id="PF20652">
    <property type="entry name" value="Sec8_C"/>
    <property type="match status" value="1"/>
</dbReference>
<feature type="region of interest" description="Disordered" evidence="6">
    <location>
        <begin position="402"/>
        <end position="429"/>
    </location>
</feature>